<proteinExistence type="predicted"/>
<reference evidence="1" key="2">
    <citation type="journal article" date="2021" name="Genome Biol. Evol.">
        <title>Developing a high-quality reference genome for a parasitic bivalve with doubly uniparental inheritance (Bivalvia: Unionida).</title>
        <authorList>
            <person name="Smith C.H."/>
        </authorList>
    </citation>
    <scope>NUCLEOTIDE SEQUENCE</scope>
    <source>
        <strain evidence="1">CHS0354</strain>
        <tissue evidence="1">Mantle</tissue>
    </source>
</reference>
<evidence type="ECO:0000313" key="1">
    <source>
        <dbReference type="EMBL" id="KAK3605303.1"/>
    </source>
</evidence>
<keyword evidence="2" id="KW-1185">Reference proteome</keyword>
<protein>
    <submittedName>
        <fullName evidence="1">Uncharacterized protein</fullName>
    </submittedName>
</protein>
<evidence type="ECO:0000313" key="2">
    <source>
        <dbReference type="Proteomes" id="UP001195483"/>
    </source>
</evidence>
<reference evidence="1" key="3">
    <citation type="submission" date="2023-05" db="EMBL/GenBank/DDBJ databases">
        <authorList>
            <person name="Smith C.H."/>
        </authorList>
    </citation>
    <scope>NUCLEOTIDE SEQUENCE</scope>
    <source>
        <strain evidence="1">CHS0354</strain>
        <tissue evidence="1">Mantle</tissue>
    </source>
</reference>
<dbReference type="EMBL" id="JAEAOA010000308">
    <property type="protein sequence ID" value="KAK3605303.1"/>
    <property type="molecule type" value="Genomic_DNA"/>
</dbReference>
<dbReference type="Proteomes" id="UP001195483">
    <property type="component" value="Unassembled WGS sequence"/>
</dbReference>
<comment type="caution">
    <text evidence="1">The sequence shown here is derived from an EMBL/GenBank/DDBJ whole genome shotgun (WGS) entry which is preliminary data.</text>
</comment>
<dbReference type="AlphaFoldDB" id="A0AAE0T8T0"/>
<gene>
    <name evidence="1" type="ORF">CHS0354_003946</name>
</gene>
<reference evidence="1" key="1">
    <citation type="journal article" date="2021" name="Genome Biol. Evol.">
        <title>A High-Quality Reference Genome for a Parasitic Bivalve with Doubly Uniparental Inheritance (Bivalvia: Unionida).</title>
        <authorList>
            <person name="Smith C.H."/>
        </authorList>
    </citation>
    <scope>NUCLEOTIDE SEQUENCE</scope>
    <source>
        <strain evidence="1">CHS0354</strain>
    </source>
</reference>
<sequence length="97" mass="11403">MGWFASLREINKLRKSLQIRSFHTSKVHNTNAQEEIQVLSRMFPGQEQGKCSEKEYATLPNQYLADVKDRKTPDESRQLKQNYYVKIAVLIDSEVWN</sequence>
<organism evidence="1 2">
    <name type="scientific">Potamilus streckersoni</name>
    <dbReference type="NCBI Taxonomy" id="2493646"/>
    <lineage>
        <taxon>Eukaryota</taxon>
        <taxon>Metazoa</taxon>
        <taxon>Spiralia</taxon>
        <taxon>Lophotrochozoa</taxon>
        <taxon>Mollusca</taxon>
        <taxon>Bivalvia</taxon>
        <taxon>Autobranchia</taxon>
        <taxon>Heteroconchia</taxon>
        <taxon>Palaeoheterodonta</taxon>
        <taxon>Unionida</taxon>
        <taxon>Unionoidea</taxon>
        <taxon>Unionidae</taxon>
        <taxon>Ambleminae</taxon>
        <taxon>Lampsilini</taxon>
        <taxon>Potamilus</taxon>
    </lineage>
</organism>
<name>A0AAE0T8T0_9BIVA</name>
<accession>A0AAE0T8T0</accession>